<feature type="transmembrane region" description="Helical" evidence="1">
    <location>
        <begin position="12"/>
        <end position="34"/>
    </location>
</feature>
<feature type="transmembrane region" description="Helical" evidence="1">
    <location>
        <begin position="471"/>
        <end position="490"/>
    </location>
</feature>
<feature type="transmembrane region" description="Helical" evidence="1">
    <location>
        <begin position="359"/>
        <end position="382"/>
    </location>
</feature>
<feature type="transmembrane region" description="Helical" evidence="1">
    <location>
        <begin position="394"/>
        <end position="411"/>
    </location>
</feature>
<dbReference type="InterPro" id="IPR002823">
    <property type="entry name" value="DUF112_TM"/>
</dbReference>
<reference evidence="3" key="1">
    <citation type="submission" date="2024-05" db="EMBL/GenBank/DDBJ databases">
        <title>Genome sequencing of novel strain.</title>
        <authorList>
            <person name="Ganbat D."/>
            <person name="Ganbat S."/>
            <person name="Lee S.-J."/>
        </authorList>
    </citation>
    <scope>NUCLEOTIDE SEQUENCE</scope>
    <source>
        <strain evidence="3">SMD15-11</strain>
    </source>
</reference>
<feature type="transmembrane region" description="Helical" evidence="1">
    <location>
        <begin position="169"/>
        <end position="188"/>
    </location>
</feature>
<dbReference type="EMBL" id="CP154858">
    <property type="protein sequence ID" value="XDT71337.1"/>
    <property type="molecule type" value="Genomic_DNA"/>
</dbReference>
<proteinExistence type="predicted"/>
<dbReference type="KEGG" id="tcd:AAIA72_11035"/>
<feature type="transmembrane region" description="Helical" evidence="1">
    <location>
        <begin position="146"/>
        <end position="162"/>
    </location>
</feature>
<name>A0AB39UTK5_9GAMM</name>
<dbReference type="RefSeq" id="WP_369600372.1">
    <property type="nucleotide sequence ID" value="NZ_CP154858.1"/>
</dbReference>
<protein>
    <submittedName>
        <fullName evidence="3">Tripartite tricarboxylate transporter permease</fullName>
    </submittedName>
</protein>
<keyword evidence="1" id="KW-0812">Transmembrane</keyword>
<dbReference type="AlphaFoldDB" id="A0AB39UTK5"/>
<organism evidence="3">
    <name type="scientific">Thermohahella caldifontis</name>
    <dbReference type="NCBI Taxonomy" id="3142973"/>
    <lineage>
        <taxon>Bacteria</taxon>
        <taxon>Pseudomonadati</taxon>
        <taxon>Pseudomonadota</taxon>
        <taxon>Gammaproteobacteria</taxon>
        <taxon>Oceanospirillales</taxon>
        <taxon>Hahellaceae</taxon>
        <taxon>Thermohahella</taxon>
    </lineage>
</organism>
<dbReference type="Pfam" id="PF01970">
    <property type="entry name" value="TctA"/>
    <property type="match status" value="1"/>
</dbReference>
<evidence type="ECO:0000313" key="3">
    <source>
        <dbReference type="EMBL" id="XDT71337.1"/>
    </source>
</evidence>
<feature type="transmembrane region" description="Helical" evidence="1">
    <location>
        <begin position="264"/>
        <end position="284"/>
    </location>
</feature>
<feature type="domain" description="DUF112" evidence="2">
    <location>
        <begin position="18"/>
        <end position="442"/>
    </location>
</feature>
<feature type="transmembrane region" description="Helical" evidence="1">
    <location>
        <begin position="109"/>
        <end position="134"/>
    </location>
</feature>
<feature type="transmembrane region" description="Helical" evidence="1">
    <location>
        <begin position="328"/>
        <end position="347"/>
    </location>
</feature>
<dbReference type="PANTHER" id="PTHR35342">
    <property type="entry name" value="TRICARBOXYLIC TRANSPORT PROTEIN"/>
    <property type="match status" value="1"/>
</dbReference>
<feature type="transmembrane region" description="Helical" evidence="1">
    <location>
        <begin position="200"/>
        <end position="224"/>
    </location>
</feature>
<keyword evidence="1" id="KW-0472">Membrane</keyword>
<keyword evidence="1" id="KW-1133">Transmembrane helix</keyword>
<gene>
    <name evidence="3" type="ORF">AAIA72_11035</name>
</gene>
<evidence type="ECO:0000259" key="2">
    <source>
        <dbReference type="Pfam" id="PF01970"/>
    </source>
</evidence>
<feature type="transmembrane region" description="Helical" evidence="1">
    <location>
        <begin position="418"/>
        <end position="451"/>
    </location>
</feature>
<evidence type="ECO:0000256" key="1">
    <source>
        <dbReference type="SAM" id="Phobius"/>
    </source>
</evidence>
<dbReference type="PANTHER" id="PTHR35342:SF5">
    <property type="entry name" value="TRICARBOXYLIC TRANSPORT PROTEIN"/>
    <property type="match status" value="1"/>
</dbReference>
<accession>A0AB39UTK5</accession>
<sequence>MLEGLLTGLETLLSLKMLMVVVGGCLIGTFIGMLPGLGPMSIIAIMIPVAITLGDPEAALVLLSGVYYGAIFGGSTSSILINAPGVAGTVATAFDGYPMARKGQAGKALTIAAIASFCGGTFGAVLLMIFAPMLASVALLFHSAEYFALMVLGLSAIAAFAGQGNVVKALMMTVVGLMLATIGESALFNQPRFTAGMLDLQGGIGFITLAMAMFALPEALLLILDPSRSKTPGEQDSEIRNLRISREEARAIAPVIGRQSIQGFLIGVLPGAGATIASFLGYAVERNLAKPEEQAEFGKGSIKGLAAPETANNAACTGSFVPLLTLGIPGSGTTAILLGALVALNVTPGPRLMIDQPEVFWGVIMSMYIGNLVLLILNLPLIPYIAKLLTVPRTFLIPFILFFTLMGVYIGQNNATELLILIGLGVLATLLRIAGFPLAPLLIGFILGPMLENNFARSLQLYDGVSFLWERPLTGGILALAVFLVILPGLRSRRNLKA</sequence>